<feature type="compositionally biased region" description="Polar residues" evidence="1">
    <location>
        <begin position="309"/>
        <end position="335"/>
    </location>
</feature>
<dbReference type="InterPro" id="IPR058348">
    <property type="entry name" value="DUF8035"/>
</dbReference>
<evidence type="ECO:0000256" key="1">
    <source>
        <dbReference type="SAM" id="MobiDB-lite"/>
    </source>
</evidence>
<feature type="compositionally biased region" description="Basic and acidic residues" evidence="1">
    <location>
        <begin position="610"/>
        <end position="619"/>
    </location>
</feature>
<accession>A0ABR1GR09</accession>
<comment type="caution">
    <text evidence="3">The sequence shown here is derived from an EMBL/GenBank/DDBJ whole genome shotgun (WGS) entry which is preliminary data.</text>
</comment>
<keyword evidence="4" id="KW-1185">Reference proteome</keyword>
<dbReference type="Proteomes" id="UP001498476">
    <property type="component" value="Unassembled WGS sequence"/>
</dbReference>
<feature type="compositionally biased region" description="Low complexity" evidence="1">
    <location>
        <begin position="336"/>
        <end position="349"/>
    </location>
</feature>
<sequence length="650" mass="73090">MSGGSTVEHIDAVDAFARTLYLRAKQSGLAFADVAAAVRQLHLALRHLRVEAADQDSLLNNRAHGSSPVYARQRKPMVQDCEFTLDQLEAVVDKYGDGRPSGDERARDERLAVIRSRLVSDRTNVDLFLDTVQLHNPADKPYQVDGRQPGFEDIKDKVDAIAGRLFHNRDYGSFNEDEDSLWLQFKAELEKEGFAPQVLRKHKDILRAYIRELESNMSGGTYPTVRGLLEREANSVPTSPKELPTYNTNEKYYPGMKDERRMPDLAPVSEHYSTSPQDTVSEHSDSLALISTRDLMAMDTLNSEMAGMSLQSPSQQHYSISPSSNGQRYLPSNTAGSLPGPELSSSPNSHLLGASPRSVPPLPPYVNGGGTPAYGTSPLNATRLAPDRYGNEIPPDAQWTRIRRALVSPEVLERAGVRYEARPEYVAILGRLSKEQITEYARQSADARAARSGRRAPPRRSDPREREQERADSKSSRDDDDECALTDYSDTTDDEYEETYEKGTKSYPFIVNPPRKNKTSPSSTTLPKPILKNRNENHVRFDPEPHEVDSRTSRSLKDDRDRDRRRDRSSRRSTRESSRRYSDSADQRERHRDRHGDYYGSSKRHHRSDRRGSRRDERPSRKKVWGETLGAVGIGGAAVSLISVLAEAAS</sequence>
<dbReference type="EMBL" id="JAZAVJ010000204">
    <property type="protein sequence ID" value="KAK7407955.1"/>
    <property type="molecule type" value="Genomic_DNA"/>
</dbReference>
<name>A0ABR1GR09_9HYPO</name>
<reference evidence="3 4" key="1">
    <citation type="journal article" date="2025" name="Microbiol. Resour. Announc.">
        <title>Draft genome sequences for Neonectria magnoliae and Neonectria punicea, canker pathogens of Liriodendron tulipifera and Acer saccharum in West Virginia.</title>
        <authorList>
            <person name="Petronek H.M."/>
            <person name="Kasson M.T."/>
            <person name="Metheny A.M."/>
            <person name="Stauder C.M."/>
            <person name="Lovett B."/>
            <person name="Lynch S.C."/>
            <person name="Garnas J.R."/>
            <person name="Kasson L.R."/>
            <person name="Stajich J.E."/>
        </authorList>
    </citation>
    <scope>NUCLEOTIDE SEQUENCE [LARGE SCALE GENOMIC DNA]</scope>
    <source>
        <strain evidence="3 4">NRRL 64653</strain>
    </source>
</reference>
<proteinExistence type="predicted"/>
<feature type="compositionally biased region" description="Acidic residues" evidence="1">
    <location>
        <begin position="478"/>
        <end position="498"/>
    </location>
</feature>
<dbReference type="PANTHER" id="PTHR42081:SF2">
    <property type="entry name" value="NIPPED-B-LIKE PROTEIN B"/>
    <property type="match status" value="1"/>
</dbReference>
<feature type="compositionally biased region" description="Basic and acidic residues" evidence="1">
    <location>
        <begin position="459"/>
        <end position="477"/>
    </location>
</feature>
<feature type="region of interest" description="Disordered" evidence="1">
    <location>
        <begin position="308"/>
        <end position="393"/>
    </location>
</feature>
<evidence type="ECO:0000313" key="3">
    <source>
        <dbReference type="EMBL" id="KAK7407955.1"/>
    </source>
</evidence>
<dbReference type="PANTHER" id="PTHR42081">
    <property type="entry name" value="ZINC FINGER PROTEIN DHHC DOMAIN CONTAINING PROTEIN"/>
    <property type="match status" value="1"/>
</dbReference>
<evidence type="ECO:0000313" key="4">
    <source>
        <dbReference type="Proteomes" id="UP001498476"/>
    </source>
</evidence>
<feature type="domain" description="DUF8035" evidence="2">
    <location>
        <begin position="396"/>
        <end position="450"/>
    </location>
</feature>
<organism evidence="3 4">
    <name type="scientific">Neonectria punicea</name>
    <dbReference type="NCBI Taxonomy" id="979145"/>
    <lineage>
        <taxon>Eukaryota</taxon>
        <taxon>Fungi</taxon>
        <taxon>Dikarya</taxon>
        <taxon>Ascomycota</taxon>
        <taxon>Pezizomycotina</taxon>
        <taxon>Sordariomycetes</taxon>
        <taxon>Hypocreomycetidae</taxon>
        <taxon>Hypocreales</taxon>
        <taxon>Nectriaceae</taxon>
        <taxon>Neonectria</taxon>
    </lineage>
</organism>
<feature type="region of interest" description="Disordered" evidence="1">
    <location>
        <begin position="234"/>
        <end position="261"/>
    </location>
</feature>
<dbReference type="Pfam" id="PF26118">
    <property type="entry name" value="DUF8035"/>
    <property type="match status" value="1"/>
</dbReference>
<protein>
    <recommendedName>
        <fullName evidence="2">DUF8035 domain-containing protein</fullName>
    </recommendedName>
</protein>
<feature type="compositionally biased region" description="Basic and acidic residues" evidence="1">
    <location>
        <begin position="573"/>
        <end position="597"/>
    </location>
</feature>
<evidence type="ECO:0000259" key="2">
    <source>
        <dbReference type="Pfam" id="PF26118"/>
    </source>
</evidence>
<gene>
    <name evidence="3" type="ORF">QQX98_009872</name>
</gene>
<feature type="compositionally biased region" description="Basic and acidic residues" evidence="1">
    <location>
        <begin position="533"/>
        <end position="566"/>
    </location>
</feature>
<feature type="region of interest" description="Disordered" evidence="1">
    <location>
        <begin position="443"/>
        <end position="624"/>
    </location>
</feature>